<keyword evidence="1 2" id="KW-0802">TPR repeat</keyword>
<dbReference type="SMART" id="SM00028">
    <property type="entry name" value="TPR"/>
    <property type="match status" value="7"/>
</dbReference>
<dbReference type="Pfam" id="PF13181">
    <property type="entry name" value="TPR_8"/>
    <property type="match status" value="1"/>
</dbReference>
<comment type="caution">
    <text evidence="4">The sequence shown here is derived from an EMBL/GenBank/DDBJ whole genome shotgun (WGS) entry which is preliminary data.</text>
</comment>
<dbReference type="Gene3D" id="1.25.40.10">
    <property type="entry name" value="Tetratricopeptide repeat domain"/>
    <property type="match status" value="4"/>
</dbReference>
<sequence>MFTWEGEQENFKFEQNSTRMPGQMFDHIRELYQAELYEDLKQLLCVVLSMIDGNAGVDIGEILSLPQKYQSLIYYGDALYQLGEYKKAESVFMRCLQLRKTLNKSKIKSVSSTELTSEVDLKYKIYQCLHKMKQNVEALNILESINTKKRTARVNLALAKLYLHDGRDRAAITCYKELIREHPLALDALTCLLSLGMRGVDLMSYIMNSIPQSSCDWLNSWVKAQARMASKEYSSAITNFRAMEPKHGLKDNVLILSYLGEACFHGGHYTQAIAQFRRVHTLDPLYLKNMDIYAYLLSKEKKTEDLHLLAQSLMSVSEQAVEPWVAMGYSSLALHSSNSNKNKTIRAIYCAQKAYSLDNLSVQALILKGTALLDMKKGPQAIQHYQEAVRMAPNRFEAYQGLIDCLISNRKIKEALAWAMRACKTIGNNARTFTLVASVLAKDPSNIAKAKQYLNRAMTFDPNLLEPVYLLVDILIQEHDYAKGTEILRKMLENHSTTKLHQQYADCLQSLDQRQEALDQYNISLSLDPNNSRAREASERIEKHNEMGLDGTYDVEAEEMMGNPSDGEPEYSDMESWSETEFSQP</sequence>
<gene>
    <name evidence="4" type="ORF">GSLYS_00009125001</name>
</gene>
<accession>A0AAV2HNV3</accession>
<dbReference type="PANTHER" id="PTHR12558">
    <property type="entry name" value="CELL DIVISION CYCLE 16,23,27"/>
    <property type="match status" value="1"/>
</dbReference>
<dbReference type="Pfam" id="PF13432">
    <property type="entry name" value="TPR_16"/>
    <property type="match status" value="2"/>
</dbReference>
<feature type="repeat" description="TPR" evidence="2">
    <location>
        <begin position="362"/>
        <end position="395"/>
    </location>
</feature>
<dbReference type="InterPro" id="IPR019734">
    <property type="entry name" value="TPR_rpt"/>
</dbReference>
<name>A0AAV2HNV3_LYMST</name>
<dbReference type="PROSITE" id="PS50005">
    <property type="entry name" value="TPR"/>
    <property type="match status" value="3"/>
</dbReference>
<feature type="repeat" description="TPR" evidence="2">
    <location>
        <begin position="69"/>
        <end position="102"/>
    </location>
</feature>
<protein>
    <recommendedName>
        <fullName evidence="6">Anaphase-promoting complex subunit 7</fullName>
    </recommendedName>
</protein>
<dbReference type="Proteomes" id="UP001497497">
    <property type="component" value="Unassembled WGS sequence"/>
</dbReference>
<dbReference type="InterPro" id="IPR011990">
    <property type="entry name" value="TPR-like_helical_dom_sf"/>
</dbReference>
<feature type="region of interest" description="Disordered" evidence="3">
    <location>
        <begin position="557"/>
        <end position="585"/>
    </location>
</feature>
<keyword evidence="5" id="KW-1185">Reference proteome</keyword>
<evidence type="ECO:0000256" key="2">
    <source>
        <dbReference type="PROSITE-ProRule" id="PRU00339"/>
    </source>
</evidence>
<feature type="compositionally biased region" description="Acidic residues" evidence="3">
    <location>
        <begin position="567"/>
        <end position="578"/>
    </location>
</feature>
<dbReference type="PANTHER" id="PTHR12558:SF36">
    <property type="entry name" value="ANAPHASE-PROMOTING COMPLEX SUBUNIT 7"/>
    <property type="match status" value="1"/>
</dbReference>
<evidence type="ECO:0000313" key="4">
    <source>
        <dbReference type="EMBL" id="CAL1535165.1"/>
    </source>
</evidence>
<dbReference type="EMBL" id="CAXITT010000194">
    <property type="protein sequence ID" value="CAL1535165.1"/>
    <property type="molecule type" value="Genomic_DNA"/>
</dbReference>
<evidence type="ECO:0000313" key="5">
    <source>
        <dbReference type="Proteomes" id="UP001497497"/>
    </source>
</evidence>
<feature type="repeat" description="TPR" evidence="2">
    <location>
        <begin position="498"/>
        <end position="531"/>
    </location>
</feature>
<organism evidence="4 5">
    <name type="scientific">Lymnaea stagnalis</name>
    <name type="common">Great pond snail</name>
    <name type="synonym">Helix stagnalis</name>
    <dbReference type="NCBI Taxonomy" id="6523"/>
    <lineage>
        <taxon>Eukaryota</taxon>
        <taxon>Metazoa</taxon>
        <taxon>Spiralia</taxon>
        <taxon>Lophotrochozoa</taxon>
        <taxon>Mollusca</taxon>
        <taxon>Gastropoda</taxon>
        <taxon>Heterobranchia</taxon>
        <taxon>Euthyneura</taxon>
        <taxon>Panpulmonata</taxon>
        <taxon>Hygrophila</taxon>
        <taxon>Lymnaeoidea</taxon>
        <taxon>Lymnaeidae</taxon>
        <taxon>Lymnaea</taxon>
    </lineage>
</organism>
<reference evidence="4 5" key="1">
    <citation type="submission" date="2024-04" db="EMBL/GenBank/DDBJ databases">
        <authorList>
            <consortium name="Genoscope - CEA"/>
            <person name="William W."/>
        </authorList>
    </citation>
    <scope>NUCLEOTIDE SEQUENCE [LARGE SCALE GENOMIC DNA]</scope>
</reference>
<evidence type="ECO:0008006" key="6">
    <source>
        <dbReference type="Google" id="ProtNLM"/>
    </source>
</evidence>
<evidence type="ECO:0000256" key="3">
    <source>
        <dbReference type="SAM" id="MobiDB-lite"/>
    </source>
</evidence>
<dbReference type="SUPFAM" id="SSF48452">
    <property type="entry name" value="TPR-like"/>
    <property type="match status" value="2"/>
</dbReference>
<evidence type="ECO:0000256" key="1">
    <source>
        <dbReference type="ARBA" id="ARBA00022803"/>
    </source>
</evidence>
<dbReference type="AlphaFoldDB" id="A0AAV2HNV3"/>
<proteinExistence type="predicted"/>